<keyword evidence="4 6" id="KW-0442">Lipid degradation</keyword>
<evidence type="ECO:0000256" key="4">
    <source>
        <dbReference type="ARBA" id="ARBA00022963"/>
    </source>
</evidence>
<evidence type="ECO:0000256" key="7">
    <source>
        <dbReference type="SAM" id="MobiDB-lite"/>
    </source>
</evidence>
<dbReference type="GO" id="GO:0016042">
    <property type="term" value="P:lipid catabolic process"/>
    <property type="evidence" value="ECO:0007669"/>
    <property type="project" value="UniProtKB-UniRule"/>
</dbReference>
<evidence type="ECO:0000313" key="10">
    <source>
        <dbReference type="Proteomes" id="UP000734854"/>
    </source>
</evidence>
<dbReference type="Proteomes" id="UP000734854">
    <property type="component" value="Unassembled WGS sequence"/>
</dbReference>
<dbReference type="PANTHER" id="PTHR31828:SF10">
    <property type="entry name" value="PHOSPHOLIPASE A1-IIDELTA"/>
    <property type="match status" value="1"/>
</dbReference>
<evidence type="ECO:0000256" key="5">
    <source>
        <dbReference type="ARBA" id="ARBA00023098"/>
    </source>
</evidence>
<gene>
    <name evidence="9" type="ORF">ZIOFF_032800</name>
</gene>
<evidence type="ECO:0000259" key="8">
    <source>
        <dbReference type="Pfam" id="PF01764"/>
    </source>
</evidence>
<sequence>MEQKPAGKTQRNPTWPELLGSDHWSGLLDPLDLSLRRLILQCGDMCQVTYDSFNGDPRSKYCGSCRYGKRSLLSDVSFPGADDYAVYDYLYATSEIPLPDDFLCFSLAGDHAWSKDSNWIGYVAVSTATAGRREIYVVWRGTIRTLEWVDVLLPEPVNIDSILSSKAEAAAVDCKVMKGWYVIYTSSNPNSQYTKQSARDQLMSAIKALVELYKDESLSIVCVGHSLGAALAILSAFDIVENGLSETGPGGETFPVCAVVFGSPQVGHKAFNQRLEKLPNLRVLHVKNKLDVIPRYPSGLLGFAGTGKVLEVDSRKSPYLKESTNPGDWHNLQGILHVVAGWNGADGDFKLQVKRSAALVNKSSEYLKDEFLVPASWWVEKNKGMVLGGDGEWALAPPPDDSVPVPLSAQQKGKPAEAEGEQQPIPVPKKRTNMRSPFSACFRVAH</sequence>
<evidence type="ECO:0000256" key="2">
    <source>
        <dbReference type="ARBA" id="ARBA00010701"/>
    </source>
</evidence>
<evidence type="ECO:0000256" key="1">
    <source>
        <dbReference type="ARBA" id="ARBA00003523"/>
    </source>
</evidence>
<keyword evidence="10" id="KW-1185">Reference proteome</keyword>
<protein>
    <recommendedName>
        <fullName evidence="6">Phospholipase A1</fullName>
        <ecNumber evidence="6">3.1.1.-</ecNumber>
    </recommendedName>
</protein>
<accession>A0A8J5LBT4</accession>
<dbReference type="PANTHER" id="PTHR31828">
    <property type="entry name" value="PHOSPHOLIPASE A1-IIGAMMA"/>
    <property type="match status" value="1"/>
</dbReference>
<dbReference type="EC" id="3.1.1.-" evidence="6"/>
<keyword evidence="3 6" id="KW-0378">Hydrolase</keyword>
<dbReference type="FunFam" id="3.40.50.1820:FF:000065">
    <property type="entry name" value="Phospholipase A1-II 3"/>
    <property type="match status" value="1"/>
</dbReference>
<organism evidence="9 10">
    <name type="scientific">Zingiber officinale</name>
    <name type="common">Ginger</name>
    <name type="synonym">Amomum zingiber</name>
    <dbReference type="NCBI Taxonomy" id="94328"/>
    <lineage>
        <taxon>Eukaryota</taxon>
        <taxon>Viridiplantae</taxon>
        <taxon>Streptophyta</taxon>
        <taxon>Embryophyta</taxon>
        <taxon>Tracheophyta</taxon>
        <taxon>Spermatophyta</taxon>
        <taxon>Magnoliopsida</taxon>
        <taxon>Liliopsida</taxon>
        <taxon>Zingiberales</taxon>
        <taxon>Zingiberaceae</taxon>
        <taxon>Zingiber</taxon>
    </lineage>
</organism>
<comment type="caution">
    <text evidence="9">The sequence shown here is derived from an EMBL/GenBank/DDBJ whole genome shotgun (WGS) entry which is preliminary data.</text>
</comment>
<dbReference type="GO" id="GO:0008970">
    <property type="term" value="F:phospholipase A1 activity"/>
    <property type="evidence" value="ECO:0007669"/>
    <property type="project" value="UniProtKB-UniRule"/>
</dbReference>
<feature type="region of interest" description="Disordered" evidence="7">
    <location>
        <begin position="393"/>
        <end position="433"/>
    </location>
</feature>
<evidence type="ECO:0000256" key="3">
    <source>
        <dbReference type="ARBA" id="ARBA00022801"/>
    </source>
</evidence>
<name>A0A8J5LBT4_ZINOF</name>
<comment type="function">
    <text evidence="1 6">Acylhydrolase that catalyzes the hydrolysis of phospholipids at the sn-1 position.</text>
</comment>
<dbReference type="InterPro" id="IPR033556">
    <property type="entry name" value="PLA"/>
</dbReference>
<dbReference type="AlphaFoldDB" id="A0A8J5LBT4"/>
<evidence type="ECO:0000256" key="6">
    <source>
        <dbReference type="RuleBase" id="RU367093"/>
    </source>
</evidence>
<evidence type="ECO:0000313" key="9">
    <source>
        <dbReference type="EMBL" id="KAG6507456.1"/>
    </source>
</evidence>
<dbReference type="CDD" id="cd00519">
    <property type="entry name" value="Lipase_3"/>
    <property type="match status" value="1"/>
</dbReference>
<dbReference type="InterPro" id="IPR002921">
    <property type="entry name" value="Fungal_lipase-type"/>
</dbReference>
<dbReference type="Pfam" id="PF01764">
    <property type="entry name" value="Lipase_3"/>
    <property type="match status" value="1"/>
</dbReference>
<reference evidence="9 10" key="1">
    <citation type="submission" date="2020-08" db="EMBL/GenBank/DDBJ databases">
        <title>Plant Genome Project.</title>
        <authorList>
            <person name="Zhang R.-G."/>
        </authorList>
    </citation>
    <scope>NUCLEOTIDE SEQUENCE [LARGE SCALE GENOMIC DNA]</scope>
    <source>
        <tissue evidence="9">Rhizome</tissue>
    </source>
</reference>
<feature type="domain" description="Fungal lipase-type" evidence="8">
    <location>
        <begin position="136"/>
        <end position="298"/>
    </location>
</feature>
<comment type="similarity">
    <text evidence="2 6">Belongs to the AB hydrolase superfamily. Lipase family.</text>
</comment>
<dbReference type="OrthoDB" id="438440at2759"/>
<dbReference type="GO" id="GO:0005737">
    <property type="term" value="C:cytoplasm"/>
    <property type="evidence" value="ECO:0007669"/>
    <property type="project" value="UniProtKB-ARBA"/>
</dbReference>
<dbReference type="EMBL" id="JACMSC010000009">
    <property type="protein sequence ID" value="KAG6507456.1"/>
    <property type="molecule type" value="Genomic_DNA"/>
</dbReference>
<keyword evidence="5 6" id="KW-0443">Lipid metabolism</keyword>
<proteinExistence type="inferred from homology"/>